<dbReference type="Gene3D" id="3.40.190.10">
    <property type="entry name" value="Periplasmic binding protein-like II"/>
    <property type="match status" value="1"/>
</dbReference>
<comment type="caution">
    <text evidence="1">The sequence shown here is derived from an EMBL/GenBank/DDBJ whole genome shotgun (WGS) entry which is preliminary data.</text>
</comment>
<proteinExistence type="predicted"/>
<evidence type="ECO:0000313" key="2">
    <source>
        <dbReference type="Proteomes" id="UP001339167"/>
    </source>
</evidence>
<evidence type="ECO:0000313" key="1">
    <source>
        <dbReference type="EMBL" id="MEE2024233.1"/>
    </source>
</evidence>
<dbReference type="Proteomes" id="UP001339167">
    <property type="component" value="Unassembled WGS sequence"/>
</dbReference>
<protein>
    <submittedName>
        <fullName evidence="1">Amino acid ABC transporter substrate-binding protein</fullName>
    </submittedName>
</protein>
<reference evidence="1 2" key="1">
    <citation type="submission" date="2023-06" db="EMBL/GenBank/DDBJ databases">
        <title>Alkalimonas sp., MEB004 an alkaliphilic bacterium isolated from Lonar Lake, India.</title>
        <authorList>
            <person name="Joshi A."/>
            <person name="Thite S."/>
        </authorList>
    </citation>
    <scope>NUCLEOTIDE SEQUENCE [LARGE SCALE GENOMIC DNA]</scope>
    <source>
        <strain evidence="1 2">MEB004</strain>
    </source>
</reference>
<keyword evidence="2" id="KW-1185">Reference proteome</keyword>
<dbReference type="EMBL" id="JAUGZK010000004">
    <property type="protein sequence ID" value="MEE2024233.1"/>
    <property type="molecule type" value="Genomic_DNA"/>
</dbReference>
<accession>A0ABU7JGT6</accession>
<sequence length="288" mass="33583">MMRIIWSTVLFSLIFPLQAMTTIVYPAAESEQDIRFADVMEILQLALELTKPEYGPFELQPFPVQLTESRSRALLKQTQELDLLWSPTSLQLEDELLPVRIPLRKGLLSYRLCLVNKQQQQRLQSISNLAELRQLVIGQGAGWLDTEVYRYNGLRVVTGPYDDLFAMLARDRFDIFPRGLAEAFAELEVRQSTFPNLTIDEELLLYYPWPYYFFVHPSNQELAERLELGMRRMIANGSFDDIFYRYNHTAIERANLPGRRLIRLENPHLPASAPVADPELWFTPDTWR</sequence>
<gene>
    <name evidence="1" type="ORF">QWF21_08230</name>
</gene>
<organism evidence="1 2">
    <name type="scientific">Alkalimonas mucilaginosa</name>
    <dbReference type="NCBI Taxonomy" id="3057676"/>
    <lineage>
        <taxon>Bacteria</taxon>
        <taxon>Pseudomonadati</taxon>
        <taxon>Pseudomonadota</taxon>
        <taxon>Gammaproteobacteria</taxon>
        <taxon>Alkalimonas</taxon>
    </lineage>
</organism>
<dbReference type="SUPFAM" id="SSF53850">
    <property type="entry name" value="Periplasmic binding protein-like II"/>
    <property type="match status" value="1"/>
</dbReference>
<name>A0ABU7JGT6_9GAMM</name>
<dbReference type="RefSeq" id="WP_330087557.1">
    <property type="nucleotide sequence ID" value="NZ_JAUGZK010000004.1"/>
</dbReference>